<dbReference type="CDD" id="cd17535">
    <property type="entry name" value="REC_NarL-like"/>
    <property type="match status" value="1"/>
</dbReference>
<dbReference type="PROSITE" id="PS50110">
    <property type="entry name" value="RESPONSE_REGULATORY"/>
    <property type="match status" value="1"/>
</dbReference>
<dbReference type="GO" id="GO:0006355">
    <property type="term" value="P:regulation of DNA-templated transcription"/>
    <property type="evidence" value="ECO:0007669"/>
    <property type="project" value="InterPro"/>
</dbReference>
<dbReference type="InterPro" id="IPR000792">
    <property type="entry name" value="Tscrpt_reg_LuxR_C"/>
</dbReference>
<dbReference type="SUPFAM" id="SSF46894">
    <property type="entry name" value="C-terminal effector domain of the bipartite response regulators"/>
    <property type="match status" value="1"/>
</dbReference>
<feature type="domain" description="HTH luxR-type" evidence="3">
    <location>
        <begin position="140"/>
        <end position="205"/>
    </location>
</feature>
<gene>
    <name evidence="5" type="primary">uvrY_5</name>
    <name evidence="5" type="ORF">GALL_59290</name>
</gene>
<dbReference type="AlphaFoldDB" id="A0A1J5TLI3"/>
<accession>A0A1J5TLI3</accession>
<dbReference type="InterPro" id="IPR058245">
    <property type="entry name" value="NreC/VraR/RcsB-like_REC"/>
</dbReference>
<comment type="caution">
    <text evidence="5">The sequence shown here is derived from an EMBL/GenBank/DDBJ whole genome shotgun (WGS) entry which is preliminary data.</text>
</comment>
<keyword evidence="2" id="KW-0238">DNA-binding</keyword>
<sequence length="208" mass="23509">MMTKVAVVDDHAIFRKGVINVLAKNKNIKITLEANNGKEFIDLLSDNALPDVLLLDIQMPVMNGFETLDYIHLHYPQVKVVMISMIHDQITVNNLLQKGASGFIAKNAEPEAIMDVVEKFGKNNETDKIVVSDQNRTTGYNDYAPVLTDREYELLKYSSTGFTYEQIARIMDISPKALDHHRISLFRKLNVQSRQELASIAVRMGLSD</sequence>
<dbReference type="SMART" id="SM00421">
    <property type="entry name" value="HTH_LUXR"/>
    <property type="match status" value="1"/>
</dbReference>
<dbReference type="PRINTS" id="PR00038">
    <property type="entry name" value="HTHLUXR"/>
</dbReference>
<evidence type="ECO:0000259" key="3">
    <source>
        <dbReference type="PROSITE" id="PS50043"/>
    </source>
</evidence>
<dbReference type="Gene3D" id="3.40.50.2300">
    <property type="match status" value="1"/>
</dbReference>
<dbReference type="GO" id="GO:0003677">
    <property type="term" value="F:DNA binding"/>
    <property type="evidence" value="ECO:0007669"/>
    <property type="project" value="UniProtKB-KW"/>
</dbReference>
<dbReference type="Pfam" id="PF00196">
    <property type="entry name" value="GerE"/>
    <property type="match status" value="1"/>
</dbReference>
<organism evidence="5">
    <name type="scientific">mine drainage metagenome</name>
    <dbReference type="NCBI Taxonomy" id="410659"/>
    <lineage>
        <taxon>unclassified sequences</taxon>
        <taxon>metagenomes</taxon>
        <taxon>ecological metagenomes</taxon>
    </lineage>
</organism>
<dbReference type="InterPro" id="IPR016032">
    <property type="entry name" value="Sig_transdc_resp-reg_C-effctor"/>
</dbReference>
<keyword evidence="1" id="KW-0597">Phosphoprotein</keyword>
<dbReference type="PROSITE" id="PS50043">
    <property type="entry name" value="HTH_LUXR_2"/>
    <property type="match status" value="1"/>
</dbReference>
<dbReference type="SUPFAM" id="SSF52172">
    <property type="entry name" value="CheY-like"/>
    <property type="match status" value="1"/>
</dbReference>
<dbReference type="InterPro" id="IPR051015">
    <property type="entry name" value="EvgA-like"/>
</dbReference>
<dbReference type="GO" id="GO:0000160">
    <property type="term" value="P:phosphorelay signal transduction system"/>
    <property type="evidence" value="ECO:0007669"/>
    <property type="project" value="InterPro"/>
</dbReference>
<evidence type="ECO:0000256" key="1">
    <source>
        <dbReference type="ARBA" id="ARBA00022553"/>
    </source>
</evidence>
<name>A0A1J5TLI3_9ZZZZ</name>
<dbReference type="CDD" id="cd06170">
    <property type="entry name" value="LuxR_C_like"/>
    <property type="match status" value="1"/>
</dbReference>
<dbReference type="EMBL" id="MLJW01000016">
    <property type="protein sequence ID" value="OIR12862.1"/>
    <property type="molecule type" value="Genomic_DNA"/>
</dbReference>
<evidence type="ECO:0000256" key="2">
    <source>
        <dbReference type="ARBA" id="ARBA00023125"/>
    </source>
</evidence>
<evidence type="ECO:0000259" key="4">
    <source>
        <dbReference type="PROSITE" id="PS50110"/>
    </source>
</evidence>
<feature type="domain" description="Response regulatory" evidence="4">
    <location>
        <begin position="4"/>
        <end position="121"/>
    </location>
</feature>
<dbReference type="PANTHER" id="PTHR45566:SF2">
    <property type="entry name" value="NARL SUBFAMILY"/>
    <property type="match status" value="1"/>
</dbReference>
<protein>
    <submittedName>
        <fullName evidence="5">Response regulator UvrY</fullName>
    </submittedName>
</protein>
<dbReference type="InterPro" id="IPR001789">
    <property type="entry name" value="Sig_transdc_resp-reg_receiver"/>
</dbReference>
<dbReference type="PANTHER" id="PTHR45566">
    <property type="entry name" value="HTH-TYPE TRANSCRIPTIONAL REGULATOR YHJB-RELATED"/>
    <property type="match status" value="1"/>
</dbReference>
<dbReference type="Pfam" id="PF00072">
    <property type="entry name" value="Response_reg"/>
    <property type="match status" value="1"/>
</dbReference>
<proteinExistence type="predicted"/>
<evidence type="ECO:0000313" key="5">
    <source>
        <dbReference type="EMBL" id="OIR12862.1"/>
    </source>
</evidence>
<dbReference type="SMART" id="SM00448">
    <property type="entry name" value="REC"/>
    <property type="match status" value="1"/>
</dbReference>
<reference evidence="5" key="1">
    <citation type="submission" date="2016-10" db="EMBL/GenBank/DDBJ databases">
        <title>Sequence of Gallionella enrichment culture.</title>
        <authorList>
            <person name="Poehlein A."/>
            <person name="Muehling M."/>
            <person name="Daniel R."/>
        </authorList>
    </citation>
    <scope>NUCLEOTIDE SEQUENCE</scope>
</reference>
<dbReference type="InterPro" id="IPR011006">
    <property type="entry name" value="CheY-like_superfamily"/>
</dbReference>